<evidence type="ECO:0000313" key="3">
    <source>
        <dbReference type="Proteomes" id="UP000284375"/>
    </source>
</evidence>
<dbReference type="AlphaFoldDB" id="A0A423W5N6"/>
<feature type="chain" id="PRO_5019445163" evidence="1">
    <location>
        <begin position="29"/>
        <end position="296"/>
    </location>
</feature>
<comment type="caution">
    <text evidence="2">The sequence shown here is derived from an EMBL/GenBank/DDBJ whole genome shotgun (WGS) entry which is preliminary data.</text>
</comment>
<sequence length="296" mass="31617">MSSIRKLLLPVPVLCLILFAHLCSLVSADCYWPDGSNAYDMHECYGTAGADGLCCAQGDLCLLNHLCQEKGRTKSLYRGACNVQNWTQAATCPEFCAKPDTGSNLTAAQPVGQCWGLDDRYFCDTGNYYDSLCPILSNSSDIFKLSGCTQEYNTAGGAMILTALPTCTSTVSTRFSPFDTVPISWDLGPDPTLIRSSLDSSISTVPTSAEKLTPDPEAMPGIGPSSTATMYKVIPPQSAKHTLDVNMAAEATERSSPSNIKYINSASGVSVGGPADFDSVLSVRNCCKGRAERELR</sequence>
<accession>A0A423W5N6</accession>
<dbReference type="Proteomes" id="UP000284375">
    <property type="component" value="Unassembled WGS sequence"/>
</dbReference>
<dbReference type="EMBL" id="LJZO01000013">
    <property type="protein sequence ID" value="ROV98633.1"/>
    <property type="molecule type" value="Genomic_DNA"/>
</dbReference>
<evidence type="ECO:0000256" key="1">
    <source>
        <dbReference type="SAM" id="SignalP"/>
    </source>
</evidence>
<feature type="signal peptide" evidence="1">
    <location>
        <begin position="1"/>
        <end position="28"/>
    </location>
</feature>
<keyword evidence="1" id="KW-0732">Signal</keyword>
<keyword evidence="3" id="KW-1185">Reference proteome</keyword>
<reference evidence="2 3" key="1">
    <citation type="submission" date="2015-09" db="EMBL/GenBank/DDBJ databases">
        <title>Host preference determinants of Valsa canker pathogens revealed by comparative genomics.</title>
        <authorList>
            <person name="Yin Z."/>
            <person name="Huang L."/>
        </authorList>
    </citation>
    <scope>NUCLEOTIDE SEQUENCE [LARGE SCALE GENOMIC DNA]</scope>
    <source>
        <strain evidence="2 3">YSFL</strain>
    </source>
</reference>
<name>A0A423W5N6_CYTCH</name>
<dbReference type="OrthoDB" id="5215637at2759"/>
<protein>
    <submittedName>
        <fullName evidence="2">Uncharacterized protein</fullName>
    </submittedName>
</protein>
<proteinExistence type="predicted"/>
<organism evidence="2 3">
    <name type="scientific">Cytospora chrysosperma</name>
    <name type="common">Cytospora canker fungus</name>
    <name type="synonym">Sphaeria chrysosperma</name>
    <dbReference type="NCBI Taxonomy" id="252740"/>
    <lineage>
        <taxon>Eukaryota</taxon>
        <taxon>Fungi</taxon>
        <taxon>Dikarya</taxon>
        <taxon>Ascomycota</taxon>
        <taxon>Pezizomycotina</taxon>
        <taxon>Sordariomycetes</taxon>
        <taxon>Sordariomycetidae</taxon>
        <taxon>Diaporthales</taxon>
        <taxon>Cytosporaceae</taxon>
        <taxon>Cytospora</taxon>
    </lineage>
</organism>
<gene>
    <name evidence="2" type="ORF">VSDG_04348</name>
</gene>
<evidence type="ECO:0000313" key="2">
    <source>
        <dbReference type="EMBL" id="ROV98633.1"/>
    </source>
</evidence>